<feature type="transmembrane region" description="Helical" evidence="1">
    <location>
        <begin position="6"/>
        <end position="24"/>
    </location>
</feature>
<keyword evidence="1" id="KW-0812">Transmembrane</keyword>
<evidence type="ECO:0008006" key="4">
    <source>
        <dbReference type="Google" id="ProtNLM"/>
    </source>
</evidence>
<dbReference type="EMBL" id="JABXXQ010000265">
    <property type="protein sequence ID" value="NVN31015.1"/>
    <property type="molecule type" value="Genomic_DNA"/>
</dbReference>
<evidence type="ECO:0000256" key="1">
    <source>
        <dbReference type="SAM" id="Phobius"/>
    </source>
</evidence>
<dbReference type="AlphaFoldDB" id="A0A850NUB3"/>
<protein>
    <recommendedName>
        <fullName evidence="4">Rod shape-determining protein MreD</fullName>
    </recommendedName>
</protein>
<gene>
    <name evidence="2" type="ORF">HUK83_11800</name>
</gene>
<name>A0A850NUB3_9PROT</name>
<feature type="non-terminal residue" evidence="2">
    <location>
        <position position="1"/>
    </location>
</feature>
<dbReference type="RefSeq" id="WP_176625006.1">
    <property type="nucleotide sequence ID" value="NZ_JABXXQ010000265.1"/>
</dbReference>
<feature type="transmembrane region" description="Helical" evidence="1">
    <location>
        <begin position="97"/>
        <end position="119"/>
    </location>
</feature>
<feature type="transmembrane region" description="Helical" evidence="1">
    <location>
        <begin position="139"/>
        <end position="159"/>
    </location>
</feature>
<comment type="caution">
    <text evidence="2">The sequence shown here is derived from an EMBL/GenBank/DDBJ whole genome shotgun (WGS) entry which is preliminary data.</text>
</comment>
<accession>A0A850NUB3</accession>
<reference evidence="2 3" key="1">
    <citation type="submission" date="2020-06" db="EMBL/GenBank/DDBJ databases">
        <title>Description of novel acetic acid bacteria.</title>
        <authorList>
            <person name="Sombolestani A."/>
        </authorList>
    </citation>
    <scope>NUCLEOTIDE SEQUENCE [LARGE SCALE GENOMIC DNA]</scope>
    <source>
        <strain evidence="2 3">LMG 26838</strain>
    </source>
</reference>
<keyword evidence="1" id="KW-1133">Transmembrane helix</keyword>
<evidence type="ECO:0000313" key="2">
    <source>
        <dbReference type="EMBL" id="NVN31015.1"/>
    </source>
</evidence>
<keyword evidence="1" id="KW-0472">Membrane</keyword>
<organism evidence="2 3">
    <name type="scientific">Endobacter medicaginis</name>
    <dbReference type="NCBI Taxonomy" id="1181271"/>
    <lineage>
        <taxon>Bacteria</taxon>
        <taxon>Pseudomonadati</taxon>
        <taxon>Pseudomonadota</taxon>
        <taxon>Alphaproteobacteria</taxon>
        <taxon>Acetobacterales</taxon>
        <taxon>Acetobacteraceae</taxon>
        <taxon>Endobacter</taxon>
    </lineage>
</organism>
<evidence type="ECO:0000313" key="3">
    <source>
        <dbReference type="Proteomes" id="UP000565205"/>
    </source>
</evidence>
<dbReference type="Proteomes" id="UP000565205">
    <property type="component" value="Unassembled WGS sequence"/>
</dbReference>
<feature type="transmembrane region" description="Helical" evidence="1">
    <location>
        <begin position="31"/>
        <end position="52"/>
    </location>
</feature>
<feature type="transmembrane region" description="Helical" evidence="1">
    <location>
        <begin position="58"/>
        <end position="85"/>
    </location>
</feature>
<proteinExistence type="predicted"/>
<sequence>DAASRAALPAAIAVVLLLLLHAPLGLPAQPALLLGAELACVFYWSLFLPRVMPSPVVFVLGLLVDLLGTGPLGLSVVLLLIAHVAGIAWRQALMRQGALVIWLVFAGVAALCCLIEWLATMLLEWRLLPPGSAALQFGFALGEYLVLSGPFAWCMRVVARPHG</sequence>